<dbReference type="InterPro" id="IPR036249">
    <property type="entry name" value="Thioredoxin-like_sf"/>
</dbReference>
<sequence length="418" mass="45482">MTSKGLPELPNVPIQSECYECSDDMNVRQQHVSVPSALGFSTDSASENVQHTARRRPVSYAGYDPSQLYVERDSNSRLFPPIPIELQYSAPLVPINRMQSVETNVAQQSGYPANLPQFVSPYGMYTGGRAPMSMPDISTPLPPVPSIPVSNVFGSFDVSGYELSASDILQVREALAAGDALAAIEASTATEAKSNVPGMLANVVPTNEPSNVQLAHPQAHHQPQHQPHHQPQHQAQHQAQHQVQHQMHVHPHTQAHVQPHVQPHAQAPVSIGSKEPISVSVPQAVPPITPACAAGLPRPCIIIEYCDRCRWQHRASWIQTELLLTFSVKDSSDGKSSKASGGAAITSTMLLPRAAPDTAGRFRVWLVMDEPEAQSLVDLHLLWDRKAQGGFPDLAELKRLVRDKIAPGLSLGHSDIKH</sequence>
<gene>
    <name evidence="3" type="ORF">MCUN1_003927</name>
</gene>
<dbReference type="AlphaFoldDB" id="A0AAF0J8E7"/>
<feature type="compositionally biased region" description="Basic residues" evidence="2">
    <location>
        <begin position="218"/>
        <end position="231"/>
    </location>
</feature>
<dbReference type="InterPro" id="IPR011893">
    <property type="entry name" value="Selenoprotein_Rdx-typ"/>
</dbReference>
<dbReference type="Proteomes" id="UP001219933">
    <property type="component" value="Chromosome 6"/>
</dbReference>
<dbReference type="PANTHER" id="PTHR36417">
    <property type="entry name" value="SELENOPROTEIN DOMAIN PROTEIN (AFU_ORTHOLOGUE AFUA_1G05220)"/>
    <property type="match status" value="1"/>
</dbReference>
<dbReference type="Pfam" id="PF10262">
    <property type="entry name" value="Rdx"/>
    <property type="match status" value="1"/>
</dbReference>
<name>A0AAF0J8E7_9BASI</name>
<feature type="region of interest" description="Disordered" evidence="2">
    <location>
        <begin position="214"/>
        <end position="239"/>
    </location>
</feature>
<reference evidence="3" key="1">
    <citation type="submission" date="2023-03" db="EMBL/GenBank/DDBJ databases">
        <title>Mating type loci evolution in Malassezia.</title>
        <authorList>
            <person name="Coelho M.A."/>
        </authorList>
    </citation>
    <scope>NUCLEOTIDE SEQUENCE</scope>
    <source>
        <strain evidence="3">CBS 11721</strain>
    </source>
</reference>
<evidence type="ECO:0000256" key="1">
    <source>
        <dbReference type="ARBA" id="ARBA00023284"/>
    </source>
</evidence>
<keyword evidence="1" id="KW-0676">Redox-active center</keyword>
<dbReference type="Gene3D" id="3.40.30.10">
    <property type="entry name" value="Glutaredoxin"/>
    <property type="match status" value="1"/>
</dbReference>
<proteinExistence type="predicted"/>
<protein>
    <submittedName>
        <fullName evidence="3">Uncharacterized protein</fullName>
    </submittedName>
</protein>
<accession>A0AAF0J8E7</accession>
<keyword evidence="4" id="KW-1185">Reference proteome</keyword>
<evidence type="ECO:0000313" key="4">
    <source>
        <dbReference type="Proteomes" id="UP001219933"/>
    </source>
</evidence>
<evidence type="ECO:0000313" key="3">
    <source>
        <dbReference type="EMBL" id="WFD37035.1"/>
    </source>
</evidence>
<dbReference type="SUPFAM" id="SSF52833">
    <property type="entry name" value="Thioredoxin-like"/>
    <property type="match status" value="1"/>
</dbReference>
<dbReference type="EMBL" id="CP119882">
    <property type="protein sequence ID" value="WFD37035.1"/>
    <property type="molecule type" value="Genomic_DNA"/>
</dbReference>
<organism evidence="3 4">
    <name type="scientific">Malassezia cuniculi</name>
    <dbReference type="NCBI Taxonomy" id="948313"/>
    <lineage>
        <taxon>Eukaryota</taxon>
        <taxon>Fungi</taxon>
        <taxon>Dikarya</taxon>
        <taxon>Basidiomycota</taxon>
        <taxon>Ustilaginomycotina</taxon>
        <taxon>Malasseziomycetes</taxon>
        <taxon>Malasseziales</taxon>
        <taxon>Malasseziaceae</taxon>
        <taxon>Malassezia</taxon>
    </lineage>
</organism>
<evidence type="ECO:0000256" key="2">
    <source>
        <dbReference type="SAM" id="MobiDB-lite"/>
    </source>
</evidence>
<dbReference type="PANTHER" id="PTHR36417:SF2">
    <property type="entry name" value="SELENOPROTEIN DOMAIN PROTEIN (AFU_ORTHOLOGUE AFUA_1G05220)"/>
    <property type="match status" value="1"/>
</dbReference>